<dbReference type="STRING" id="1210089.GCA_001613165_02142"/>
<dbReference type="SUPFAM" id="SSF52402">
    <property type="entry name" value="Adenine nucleotide alpha hydrolases-like"/>
    <property type="match status" value="2"/>
</dbReference>
<dbReference type="Pfam" id="PF00582">
    <property type="entry name" value="Usp"/>
    <property type="match status" value="2"/>
</dbReference>
<feature type="domain" description="UspA" evidence="4">
    <location>
        <begin position="17"/>
        <end position="154"/>
    </location>
</feature>
<dbReference type="Gene3D" id="3.40.50.620">
    <property type="entry name" value="HUPs"/>
    <property type="match status" value="2"/>
</dbReference>
<name>A0A370HDH9_9NOCA</name>
<dbReference type="EMBL" id="QQAZ01000001">
    <property type="protein sequence ID" value="RDI55294.1"/>
    <property type="molecule type" value="Genomic_DNA"/>
</dbReference>
<dbReference type="Proteomes" id="UP000255355">
    <property type="component" value="Unassembled WGS sequence"/>
</dbReference>
<proteinExistence type="inferred from homology"/>
<evidence type="ECO:0000259" key="4">
    <source>
        <dbReference type="Pfam" id="PF00582"/>
    </source>
</evidence>
<dbReference type="GO" id="GO:0005524">
    <property type="term" value="F:ATP binding"/>
    <property type="evidence" value="ECO:0007669"/>
    <property type="project" value="UniProtKB-KW"/>
</dbReference>
<comment type="caution">
    <text evidence="5">The sequence shown here is derived from an EMBL/GenBank/DDBJ whole genome shotgun (WGS) entry which is preliminary data.</text>
</comment>
<dbReference type="PRINTS" id="PR01438">
    <property type="entry name" value="UNVRSLSTRESS"/>
</dbReference>
<dbReference type="PANTHER" id="PTHR46268:SF27">
    <property type="entry name" value="UNIVERSAL STRESS PROTEIN RV2623"/>
    <property type="match status" value="1"/>
</dbReference>
<protein>
    <submittedName>
        <fullName evidence="5">Nucleotide-binding universal stress UspA family protein</fullName>
    </submittedName>
</protein>
<evidence type="ECO:0000256" key="1">
    <source>
        <dbReference type="ARBA" id="ARBA00008791"/>
    </source>
</evidence>
<dbReference type="RefSeq" id="WP_068017524.1">
    <property type="nucleotide sequence ID" value="NZ_QQAZ01000001.1"/>
</dbReference>
<dbReference type="InterPro" id="IPR014729">
    <property type="entry name" value="Rossmann-like_a/b/a_fold"/>
</dbReference>
<reference evidence="5 6" key="1">
    <citation type="submission" date="2018-07" db="EMBL/GenBank/DDBJ databases">
        <title>Genomic Encyclopedia of Type Strains, Phase IV (KMG-IV): sequencing the most valuable type-strain genomes for metagenomic binning, comparative biology and taxonomic classification.</title>
        <authorList>
            <person name="Goeker M."/>
        </authorList>
    </citation>
    <scope>NUCLEOTIDE SEQUENCE [LARGE SCALE GENOMIC DNA]</scope>
    <source>
        <strain evidence="5 6">DSM 44952</strain>
    </source>
</reference>
<organism evidence="5 6">
    <name type="scientific">Nocardia mexicana</name>
    <dbReference type="NCBI Taxonomy" id="279262"/>
    <lineage>
        <taxon>Bacteria</taxon>
        <taxon>Bacillati</taxon>
        <taxon>Actinomycetota</taxon>
        <taxon>Actinomycetes</taxon>
        <taxon>Mycobacteriales</taxon>
        <taxon>Nocardiaceae</taxon>
        <taxon>Nocardia</taxon>
    </lineage>
</organism>
<sequence>MTHEYGSDPHHLASAPVVVGVDGSAAADSALTWAAEVALERGRELRIVHGLDLNGMRDVFGRYDVWVPPVLDGVRAQGAVLVERAQRRALETAPGARVTTEVSDDGPAEVLMRYSATAYLVALGASGTNSLLAHVGSILLSVTSHAEGPIVVVRTDPDADHRARADGPVVVGVDGSPVSESALAAAFEEASQRGAELVALHAWNDLTIGQFAGDPYLLFPVNEIETDERLALAERLAGWQDKYPDVEVRREVCLAAPAAELLRWSKSAQLIVVGSRGRGGFRSLLLGSTSNALVQHAHCPVMVVHPAK</sequence>
<dbReference type="InterPro" id="IPR006015">
    <property type="entry name" value="Universal_stress_UspA"/>
</dbReference>
<evidence type="ECO:0000256" key="2">
    <source>
        <dbReference type="ARBA" id="ARBA00022741"/>
    </source>
</evidence>
<keyword evidence="2" id="KW-0547">Nucleotide-binding</keyword>
<evidence type="ECO:0000313" key="5">
    <source>
        <dbReference type="EMBL" id="RDI55294.1"/>
    </source>
</evidence>
<evidence type="ECO:0000313" key="6">
    <source>
        <dbReference type="Proteomes" id="UP000255355"/>
    </source>
</evidence>
<dbReference type="PANTHER" id="PTHR46268">
    <property type="entry name" value="STRESS RESPONSE PROTEIN NHAX"/>
    <property type="match status" value="1"/>
</dbReference>
<accession>A0A370HDH9</accession>
<keyword evidence="3" id="KW-0067">ATP-binding</keyword>
<gene>
    <name evidence="5" type="ORF">DFR68_101127</name>
</gene>
<feature type="domain" description="UspA" evidence="4">
    <location>
        <begin position="168"/>
        <end position="305"/>
    </location>
</feature>
<comment type="similarity">
    <text evidence="1">Belongs to the universal stress protein A family.</text>
</comment>
<dbReference type="OrthoDB" id="3174546at2"/>
<dbReference type="AlphaFoldDB" id="A0A370HDH9"/>
<dbReference type="InterPro" id="IPR006016">
    <property type="entry name" value="UspA"/>
</dbReference>
<evidence type="ECO:0000256" key="3">
    <source>
        <dbReference type="ARBA" id="ARBA00022840"/>
    </source>
</evidence>
<keyword evidence="6" id="KW-1185">Reference proteome</keyword>